<comment type="caution">
    <text evidence="4">The sequence shown here is derived from an EMBL/GenBank/DDBJ whole genome shotgun (WGS) entry which is preliminary data.</text>
</comment>
<dbReference type="Gene3D" id="3.30.450.340">
    <property type="match status" value="1"/>
</dbReference>
<dbReference type="SUPFAM" id="SSF55781">
    <property type="entry name" value="GAF domain-like"/>
    <property type="match status" value="1"/>
</dbReference>
<dbReference type="PANTHER" id="PTHR44591">
    <property type="entry name" value="STRESS RESPONSE REGULATOR PROTEIN 1"/>
    <property type="match status" value="1"/>
</dbReference>
<keyword evidence="5" id="KW-1185">Reference proteome</keyword>
<sequence>MSLNRPKKPKMLVVDDEPDNLDLLYRTFRRNFNVFKAESGIRALEILEAEGEVAVIISDQRMPEMKGTEFLSKTVRSFPNTVRIILTGFTDIEDLVDAINSGQVYKYITKPWDPNELKTVVQRAAETYELLNQRTAELQYAQKQTRLLGTIMQVAQESQPLAASFTAMATAIGENFQTDVCILQQTSENTLTTVEGIYSSSGTAENWLSDDPLVTAALSTGNIQASINIPRDGAISEVQHYQTSEIQSHITIPVSFREKNVALLSLQWKQPCQLTPEELDPLECVAQAIALVLVSVNLDVSA</sequence>
<evidence type="ECO:0000256" key="1">
    <source>
        <dbReference type="ARBA" id="ARBA00022553"/>
    </source>
</evidence>
<name>U7QBJ2_9CYAN</name>
<proteinExistence type="predicted"/>
<dbReference type="PANTHER" id="PTHR44591:SF19">
    <property type="entry name" value="TWO-COMPONENT RESPONSE REGULATOR-RELATED"/>
    <property type="match status" value="1"/>
</dbReference>
<dbReference type="Pfam" id="PF01590">
    <property type="entry name" value="GAF"/>
    <property type="match status" value="1"/>
</dbReference>
<dbReference type="InterPro" id="IPR003018">
    <property type="entry name" value="GAF"/>
</dbReference>
<protein>
    <submittedName>
        <fullName evidence="4">Adenylate cyclase</fullName>
        <ecNumber evidence="4">4.6.1.1</ecNumber>
    </submittedName>
</protein>
<dbReference type="AlphaFoldDB" id="U7QBJ2"/>
<dbReference type="InterPro" id="IPR001789">
    <property type="entry name" value="Sig_transdc_resp-reg_receiver"/>
</dbReference>
<evidence type="ECO:0000313" key="4">
    <source>
        <dbReference type="EMBL" id="ERT05198.1"/>
    </source>
</evidence>
<dbReference type="EMBL" id="AUZM01000064">
    <property type="protein sequence ID" value="ERT05198.1"/>
    <property type="molecule type" value="Genomic_DNA"/>
</dbReference>
<dbReference type="InterPro" id="IPR011006">
    <property type="entry name" value="CheY-like_superfamily"/>
</dbReference>
<dbReference type="SMART" id="SM00448">
    <property type="entry name" value="REC"/>
    <property type="match status" value="1"/>
</dbReference>
<dbReference type="CDD" id="cd17569">
    <property type="entry name" value="REC_HupR-like"/>
    <property type="match status" value="1"/>
</dbReference>
<dbReference type="PROSITE" id="PS50110">
    <property type="entry name" value="RESPONSE_REGULATORY"/>
    <property type="match status" value="1"/>
</dbReference>
<evidence type="ECO:0000313" key="5">
    <source>
        <dbReference type="Proteomes" id="UP000017127"/>
    </source>
</evidence>
<organism evidence="4 5">
    <name type="scientific">Lyngbya aestuarii BL J</name>
    <dbReference type="NCBI Taxonomy" id="1348334"/>
    <lineage>
        <taxon>Bacteria</taxon>
        <taxon>Bacillati</taxon>
        <taxon>Cyanobacteriota</taxon>
        <taxon>Cyanophyceae</taxon>
        <taxon>Oscillatoriophycideae</taxon>
        <taxon>Oscillatoriales</taxon>
        <taxon>Microcoleaceae</taxon>
        <taxon>Lyngbya</taxon>
    </lineage>
</organism>
<keyword evidence="1 2" id="KW-0597">Phosphoprotein</keyword>
<keyword evidence="4" id="KW-0456">Lyase</keyword>
<dbReference type="SUPFAM" id="SSF52172">
    <property type="entry name" value="CheY-like"/>
    <property type="match status" value="1"/>
</dbReference>
<dbReference type="EC" id="4.6.1.1" evidence="4"/>
<accession>U7QBJ2</accession>
<dbReference type="GO" id="GO:0000160">
    <property type="term" value="P:phosphorelay signal transduction system"/>
    <property type="evidence" value="ECO:0007669"/>
    <property type="project" value="InterPro"/>
</dbReference>
<gene>
    <name evidence="4" type="ORF">M595_4849</name>
</gene>
<dbReference type="Pfam" id="PF00072">
    <property type="entry name" value="Response_reg"/>
    <property type="match status" value="1"/>
</dbReference>
<dbReference type="Gene3D" id="3.40.50.2300">
    <property type="match status" value="1"/>
</dbReference>
<dbReference type="InterPro" id="IPR050595">
    <property type="entry name" value="Bact_response_regulator"/>
</dbReference>
<dbReference type="PATRIC" id="fig|1348334.3.peg.4675"/>
<evidence type="ECO:0000259" key="3">
    <source>
        <dbReference type="PROSITE" id="PS50110"/>
    </source>
</evidence>
<feature type="domain" description="Response regulatory" evidence="3">
    <location>
        <begin position="10"/>
        <end position="125"/>
    </location>
</feature>
<reference evidence="4 5" key="1">
    <citation type="journal article" date="2013" name="Front. Microbiol.">
        <title>Comparative genomic analyses of the cyanobacterium, Lyngbya aestuarii BL J, a powerful hydrogen producer.</title>
        <authorList>
            <person name="Kothari A."/>
            <person name="Vaughn M."/>
            <person name="Garcia-Pichel F."/>
        </authorList>
    </citation>
    <scope>NUCLEOTIDE SEQUENCE [LARGE SCALE GENOMIC DNA]</scope>
    <source>
        <strain evidence="4 5">BL J</strain>
    </source>
</reference>
<feature type="modified residue" description="4-aspartylphosphate" evidence="2">
    <location>
        <position position="59"/>
    </location>
</feature>
<evidence type="ECO:0000256" key="2">
    <source>
        <dbReference type="PROSITE-ProRule" id="PRU00169"/>
    </source>
</evidence>
<dbReference type="Proteomes" id="UP000017127">
    <property type="component" value="Unassembled WGS sequence"/>
</dbReference>
<dbReference type="GO" id="GO:0004016">
    <property type="term" value="F:adenylate cyclase activity"/>
    <property type="evidence" value="ECO:0007669"/>
    <property type="project" value="UniProtKB-EC"/>
</dbReference>